<keyword evidence="5" id="KW-0256">Endoplasmic reticulum</keyword>
<comment type="caution">
    <text evidence="12">The sequence shown here is derived from an EMBL/GenBank/DDBJ whole genome shotgun (WGS) entry which is preliminary data.</text>
</comment>
<dbReference type="EMBL" id="JAVFKY010000006">
    <property type="protein sequence ID" value="KAK5574917.1"/>
    <property type="molecule type" value="Genomic_DNA"/>
</dbReference>
<evidence type="ECO:0000256" key="10">
    <source>
        <dbReference type="ARBA" id="ARBA00023170"/>
    </source>
</evidence>
<evidence type="ECO:0000256" key="2">
    <source>
        <dbReference type="ARBA" id="ARBA00010120"/>
    </source>
</evidence>
<keyword evidence="6" id="KW-0931">ER-Golgi transport</keyword>
<evidence type="ECO:0000256" key="3">
    <source>
        <dbReference type="ARBA" id="ARBA00022448"/>
    </source>
</evidence>
<gene>
    <name evidence="12" type="ORF">RB653_010171</name>
</gene>
<evidence type="ECO:0000256" key="11">
    <source>
        <dbReference type="SAM" id="Phobius"/>
    </source>
</evidence>
<evidence type="ECO:0000313" key="12">
    <source>
        <dbReference type="EMBL" id="KAK5574917.1"/>
    </source>
</evidence>
<keyword evidence="13" id="KW-1185">Reference proteome</keyword>
<feature type="transmembrane region" description="Helical" evidence="11">
    <location>
        <begin position="55"/>
        <end position="75"/>
    </location>
</feature>
<comment type="subcellular location">
    <subcellularLocation>
        <location evidence="1">Endoplasmic reticulum membrane</location>
        <topology evidence="1">Multi-pass membrane protein</topology>
    </subcellularLocation>
</comment>
<evidence type="ECO:0000256" key="5">
    <source>
        <dbReference type="ARBA" id="ARBA00022824"/>
    </source>
</evidence>
<dbReference type="InterPro" id="IPR000133">
    <property type="entry name" value="ER_ret_rcpt"/>
</dbReference>
<dbReference type="Proteomes" id="UP001344447">
    <property type="component" value="Unassembled WGS sequence"/>
</dbReference>
<dbReference type="GO" id="GO:0006621">
    <property type="term" value="P:protein retention in ER lumen"/>
    <property type="evidence" value="ECO:0007669"/>
    <property type="project" value="InterPro"/>
</dbReference>
<proteinExistence type="inferred from homology"/>
<evidence type="ECO:0000256" key="4">
    <source>
        <dbReference type="ARBA" id="ARBA00022692"/>
    </source>
</evidence>
<dbReference type="GO" id="GO:0015031">
    <property type="term" value="P:protein transport"/>
    <property type="evidence" value="ECO:0007669"/>
    <property type="project" value="UniProtKB-KW"/>
</dbReference>
<reference evidence="12 13" key="1">
    <citation type="submission" date="2023-11" db="EMBL/GenBank/DDBJ databases">
        <title>Dfirmibasis_genome.</title>
        <authorList>
            <person name="Edelbroek B."/>
            <person name="Kjellin J."/>
            <person name="Jerlstrom-Hultqvist J."/>
            <person name="Soderbom F."/>
        </authorList>
    </citation>
    <scope>NUCLEOTIDE SEQUENCE [LARGE SCALE GENOMIC DNA]</scope>
    <source>
        <strain evidence="12 13">TNS-C-14</strain>
    </source>
</reference>
<organism evidence="12 13">
    <name type="scientific">Dictyostelium firmibasis</name>
    <dbReference type="NCBI Taxonomy" id="79012"/>
    <lineage>
        <taxon>Eukaryota</taxon>
        <taxon>Amoebozoa</taxon>
        <taxon>Evosea</taxon>
        <taxon>Eumycetozoa</taxon>
        <taxon>Dictyostelia</taxon>
        <taxon>Dictyosteliales</taxon>
        <taxon>Dictyosteliaceae</taxon>
        <taxon>Dictyostelium</taxon>
    </lineage>
</organism>
<feature type="transmembrane region" description="Helical" evidence="11">
    <location>
        <begin position="124"/>
        <end position="144"/>
    </location>
</feature>
<evidence type="ECO:0000256" key="8">
    <source>
        <dbReference type="ARBA" id="ARBA00022989"/>
    </source>
</evidence>
<dbReference type="GO" id="GO:0046923">
    <property type="term" value="F:ER retention sequence binding"/>
    <property type="evidence" value="ECO:0007669"/>
    <property type="project" value="InterPro"/>
</dbReference>
<keyword evidence="9 11" id="KW-0472">Membrane</keyword>
<accession>A0AAN7TSG1</accession>
<evidence type="ECO:0000256" key="6">
    <source>
        <dbReference type="ARBA" id="ARBA00022892"/>
    </source>
</evidence>
<keyword evidence="3" id="KW-0813">Transport</keyword>
<feature type="transmembrane region" description="Helical" evidence="11">
    <location>
        <begin position="187"/>
        <end position="205"/>
    </location>
</feature>
<dbReference type="PANTHER" id="PTHR10585">
    <property type="entry name" value="ER LUMEN PROTEIN RETAINING RECEPTOR"/>
    <property type="match status" value="1"/>
</dbReference>
<evidence type="ECO:0000256" key="9">
    <source>
        <dbReference type="ARBA" id="ARBA00023136"/>
    </source>
</evidence>
<keyword evidence="7" id="KW-0653">Protein transport</keyword>
<comment type="similarity">
    <text evidence="2">Belongs to the ERD2 family.</text>
</comment>
<evidence type="ECO:0000256" key="7">
    <source>
        <dbReference type="ARBA" id="ARBA00022927"/>
    </source>
</evidence>
<dbReference type="Pfam" id="PF00810">
    <property type="entry name" value="ER_lumen_recept"/>
    <property type="match status" value="1"/>
</dbReference>
<evidence type="ECO:0008006" key="14">
    <source>
        <dbReference type="Google" id="ProtNLM"/>
    </source>
</evidence>
<keyword evidence="4 11" id="KW-0812">Transmembrane</keyword>
<evidence type="ECO:0000313" key="13">
    <source>
        <dbReference type="Proteomes" id="UP001344447"/>
    </source>
</evidence>
<keyword evidence="10" id="KW-0675">Receptor</keyword>
<feature type="transmembrane region" description="Helical" evidence="11">
    <location>
        <begin position="156"/>
        <end position="175"/>
    </location>
</feature>
<protein>
    <recommendedName>
        <fullName evidence="14">ER lumen protein-retaining receptor</fullName>
    </recommendedName>
</protein>
<dbReference type="AlphaFoldDB" id="A0AAN7TSG1"/>
<feature type="transmembrane region" description="Helical" evidence="11">
    <location>
        <begin position="95"/>
        <end position="118"/>
    </location>
</feature>
<sequence>MNLFSFLGDMLHLGSMLILLFKIKNDKSCAGVSLKSQILFTIVFTTRYLDLFTNYISLYITFMKMTYIAVSYYTLHLIGRKYKFTYDKDHDTFKIIYLIAPSAILALITYDKMTIGIYSTILEILWTFSIYLESIAILPQLILLQRTGEVEALTSNYIVLLGGYRAFYLFNWIYRILFYNWSGKIEMLSGLLQTVLYADFFYYYAKSRMYGKKLVLPQ</sequence>
<name>A0AAN7TSG1_9MYCE</name>
<dbReference type="PRINTS" id="PR00660">
    <property type="entry name" value="ERLUMENR"/>
</dbReference>
<dbReference type="PROSITE" id="PS00951">
    <property type="entry name" value="ER_LUMEN_RECEPTOR_1"/>
    <property type="match status" value="1"/>
</dbReference>
<keyword evidence="8 11" id="KW-1133">Transmembrane helix</keyword>
<evidence type="ECO:0000256" key="1">
    <source>
        <dbReference type="ARBA" id="ARBA00004477"/>
    </source>
</evidence>
<dbReference type="GO" id="GO:0016192">
    <property type="term" value="P:vesicle-mediated transport"/>
    <property type="evidence" value="ECO:0007669"/>
    <property type="project" value="UniProtKB-KW"/>
</dbReference>
<dbReference type="GO" id="GO:0005789">
    <property type="term" value="C:endoplasmic reticulum membrane"/>
    <property type="evidence" value="ECO:0007669"/>
    <property type="project" value="UniProtKB-SubCell"/>
</dbReference>